<feature type="compositionally biased region" description="Low complexity" evidence="8">
    <location>
        <begin position="1"/>
        <end position="20"/>
    </location>
</feature>
<evidence type="ECO:0000256" key="7">
    <source>
        <dbReference type="ARBA" id="ARBA00023136"/>
    </source>
</evidence>
<accession>A0A176W0T7</accession>
<dbReference type="GO" id="GO:0042721">
    <property type="term" value="C:TIM22 mitochondrial import inner membrane insertion complex"/>
    <property type="evidence" value="ECO:0007669"/>
    <property type="project" value="InterPro"/>
</dbReference>
<gene>
    <name evidence="10" type="ORF">AXG93_1298s1110</name>
    <name evidence="9" type="ORF">Mp_1g08380</name>
</gene>
<reference evidence="10 11" key="1">
    <citation type="submission" date="2016-03" db="EMBL/GenBank/DDBJ databases">
        <title>Mechanisms controlling the formation of the plant cell surface in tip-growing cells are functionally conserved among land plants.</title>
        <authorList>
            <person name="Honkanen S."/>
            <person name="Jones V.A."/>
            <person name="Morieri G."/>
            <person name="Champion C."/>
            <person name="Hetherington A.J."/>
            <person name="Kelly S."/>
            <person name="Saint-Marcoux D."/>
            <person name="Proust H."/>
            <person name="Prescott H."/>
            <person name="Dolan L."/>
        </authorList>
    </citation>
    <scope>NUCLEOTIDE SEQUENCE [LARGE SCALE GENOMIC DNA]</scope>
    <source>
        <strain evidence="11">cv. Tak-1 and cv. Tak-2</strain>
        <tissue evidence="10">Whole gametophyte</tissue>
    </source>
</reference>
<evidence type="ECO:0000256" key="5">
    <source>
        <dbReference type="ARBA" id="ARBA00022989"/>
    </source>
</evidence>
<dbReference type="PANTHER" id="PTHR14110">
    <property type="entry name" value="MITOCHONDRIAL IMPORT INNER MEMBRANE TRANSLOCASE SUBUNIT TIM22"/>
    <property type="match status" value="1"/>
</dbReference>
<dbReference type="Pfam" id="PF02466">
    <property type="entry name" value="Tim17"/>
    <property type="match status" value="1"/>
</dbReference>
<comment type="subcellular location">
    <subcellularLocation>
        <location evidence="1">Mitochondrion inner membrane</location>
        <topology evidence="1">Multi-pass membrane protein</topology>
    </subcellularLocation>
</comment>
<evidence type="ECO:0000256" key="6">
    <source>
        <dbReference type="ARBA" id="ARBA00023128"/>
    </source>
</evidence>
<reference evidence="12" key="3">
    <citation type="journal article" date="2020" name="Curr. Biol.">
        <title>Chromatin organization in early land plants reveals an ancestral association between H3K27me3, transposons, and constitutive heterochromatin.</title>
        <authorList>
            <person name="Montgomery S.A."/>
            <person name="Tanizawa Y."/>
            <person name="Galik B."/>
            <person name="Wang N."/>
            <person name="Ito T."/>
            <person name="Mochizuki T."/>
            <person name="Akimcheva S."/>
            <person name="Bowman J.L."/>
            <person name="Cognat V."/>
            <person name="Marechal-Drouard L."/>
            <person name="Ekker H."/>
            <person name="Hong S.F."/>
            <person name="Kohchi T."/>
            <person name="Lin S.S."/>
            <person name="Liu L.D."/>
            <person name="Nakamura Y."/>
            <person name="Valeeva L.R."/>
            <person name="Shakirov E.V."/>
            <person name="Shippen D.E."/>
            <person name="Wei W.L."/>
            <person name="Yagura M."/>
            <person name="Yamaoka S."/>
            <person name="Yamato K.T."/>
            <person name="Liu C."/>
            <person name="Berger F."/>
        </authorList>
    </citation>
    <scope>NUCLEOTIDE SEQUENCE [LARGE SCALE GENOMIC DNA]</scope>
    <source>
        <strain evidence="12">Tak-1</strain>
    </source>
</reference>
<keyword evidence="5" id="KW-1133">Transmembrane helix</keyword>
<dbReference type="GO" id="GO:0030943">
    <property type="term" value="F:mitochondrion targeting sequence binding"/>
    <property type="evidence" value="ECO:0007669"/>
    <property type="project" value="TreeGrafter"/>
</dbReference>
<dbReference type="GO" id="GO:0008320">
    <property type="term" value="F:protein transmembrane transporter activity"/>
    <property type="evidence" value="ECO:0007669"/>
    <property type="project" value="TreeGrafter"/>
</dbReference>
<organism evidence="10 11">
    <name type="scientific">Marchantia polymorpha subsp. ruderalis</name>
    <dbReference type="NCBI Taxonomy" id="1480154"/>
    <lineage>
        <taxon>Eukaryota</taxon>
        <taxon>Viridiplantae</taxon>
        <taxon>Streptophyta</taxon>
        <taxon>Embryophyta</taxon>
        <taxon>Marchantiophyta</taxon>
        <taxon>Marchantiopsida</taxon>
        <taxon>Marchantiidae</taxon>
        <taxon>Marchantiales</taxon>
        <taxon>Marchantiaceae</taxon>
        <taxon>Marchantia</taxon>
    </lineage>
</organism>
<evidence type="ECO:0000256" key="3">
    <source>
        <dbReference type="ARBA" id="ARBA00022692"/>
    </source>
</evidence>
<evidence type="ECO:0008006" key="13">
    <source>
        <dbReference type="Google" id="ProtNLM"/>
    </source>
</evidence>
<evidence type="ECO:0000313" key="9">
    <source>
        <dbReference type="EMBL" id="BBM97793.1"/>
    </source>
</evidence>
<keyword evidence="11" id="KW-1185">Reference proteome</keyword>
<evidence type="ECO:0000313" key="12">
    <source>
        <dbReference type="Proteomes" id="UP001162541"/>
    </source>
</evidence>
<dbReference type="Proteomes" id="UP000077202">
    <property type="component" value="Unassembled WGS sequence"/>
</dbReference>
<reference evidence="9" key="2">
    <citation type="journal article" date="2019" name="Curr. Biol.">
        <title>Chromatin organization in early land plants reveals an ancestral association between H3K27me3, transposons, and constitutive heterochromatin.</title>
        <authorList>
            <person name="Montgomery S.A."/>
            <person name="Tanizawa Y."/>
            <person name="Galik B."/>
            <person name="Wang N."/>
            <person name="Ito T."/>
            <person name="Mochizuki T."/>
            <person name="Akimcheva S."/>
            <person name="Bowman J."/>
            <person name="Cognat V."/>
            <person name="Drouard L."/>
            <person name="Ekker H."/>
            <person name="Houng S."/>
            <person name="Kohchi T."/>
            <person name="Lin S."/>
            <person name="Liu L.D."/>
            <person name="Nakamura Y."/>
            <person name="Valeeva L.R."/>
            <person name="Shakirov E.V."/>
            <person name="Shippen D.E."/>
            <person name="Wei W."/>
            <person name="Yagura M."/>
            <person name="Yamaoka S."/>
            <person name="Yamato K.T."/>
            <person name="Liu C."/>
            <person name="Berger F."/>
        </authorList>
    </citation>
    <scope>NUCLEOTIDE SEQUENCE [LARGE SCALE GENOMIC DNA]</scope>
    <source>
        <strain evidence="9">Tak-1</strain>
    </source>
</reference>
<comment type="similarity">
    <text evidence="2">Belongs to the Tim17/Tim22/Tim23 family.</text>
</comment>
<evidence type="ECO:0000256" key="2">
    <source>
        <dbReference type="ARBA" id="ARBA00008444"/>
    </source>
</evidence>
<evidence type="ECO:0000256" key="1">
    <source>
        <dbReference type="ARBA" id="ARBA00004448"/>
    </source>
</evidence>
<protein>
    <recommendedName>
        <fullName evidence="13">Mitochondrial import inner membrane translocase subunit TIM22</fullName>
    </recommendedName>
</protein>
<name>A0A176W0T7_MARPO</name>
<feature type="region of interest" description="Disordered" evidence="8">
    <location>
        <begin position="1"/>
        <end position="30"/>
    </location>
</feature>
<dbReference type="EMBL" id="AP019866">
    <property type="protein sequence ID" value="BBM97793.1"/>
    <property type="molecule type" value="Genomic_DNA"/>
</dbReference>
<evidence type="ECO:0000313" key="10">
    <source>
        <dbReference type="EMBL" id="OAE26072.1"/>
    </source>
</evidence>
<evidence type="ECO:0000256" key="4">
    <source>
        <dbReference type="ARBA" id="ARBA00022792"/>
    </source>
</evidence>
<dbReference type="InterPro" id="IPR039175">
    <property type="entry name" value="TIM22"/>
</dbReference>
<dbReference type="EMBL" id="LVLJ01002261">
    <property type="protein sequence ID" value="OAE26072.1"/>
    <property type="molecule type" value="Genomic_DNA"/>
</dbReference>
<keyword evidence="6" id="KW-0496">Mitochondrion</keyword>
<dbReference type="AlphaFoldDB" id="A0A176W0T7"/>
<keyword evidence="7" id="KW-0472">Membrane</keyword>
<keyword evidence="3" id="KW-0812">Transmembrane</keyword>
<proteinExistence type="inferred from homology"/>
<sequence length="167" mass="17122">MAASSGSIPSPPASMSNNSPDATPPYRPPSFEEIQAQDMFNNCAVRTALSGVMGGGMGILMGGLFGALEVPLHTETMTTKQQILYQARAMGSKSKSMAKAFAVMGAIFSGVECVVEKARAKHDMTNTTIAGCVTGGSLSARAGPQAACLGCAGFAAFSVAIEKLLDH</sequence>
<dbReference type="Proteomes" id="UP001162541">
    <property type="component" value="Chromosome 1"/>
</dbReference>
<evidence type="ECO:0000256" key="8">
    <source>
        <dbReference type="SAM" id="MobiDB-lite"/>
    </source>
</evidence>
<evidence type="ECO:0000313" key="11">
    <source>
        <dbReference type="Proteomes" id="UP000077202"/>
    </source>
</evidence>
<dbReference type="GO" id="GO:0045039">
    <property type="term" value="P:protein insertion into mitochondrial inner membrane"/>
    <property type="evidence" value="ECO:0007669"/>
    <property type="project" value="InterPro"/>
</dbReference>
<dbReference type="PANTHER" id="PTHR14110:SF0">
    <property type="entry name" value="MITOCHONDRIAL IMPORT INNER MEMBRANE TRANSLOCASE SUBUNIT TIM22"/>
    <property type="match status" value="1"/>
</dbReference>
<keyword evidence="4" id="KW-0999">Mitochondrion inner membrane</keyword>